<accession>A0ABV2SAQ3</accession>
<dbReference type="Gene3D" id="2.60.200.20">
    <property type="match status" value="1"/>
</dbReference>
<dbReference type="InterPro" id="IPR017735">
    <property type="entry name" value="T6SS_FHA"/>
</dbReference>
<feature type="domain" description="FHA" evidence="2">
    <location>
        <begin position="30"/>
        <end position="80"/>
    </location>
</feature>
<evidence type="ECO:0000256" key="1">
    <source>
        <dbReference type="SAM" id="MobiDB-lite"/>
    </source>
</evidence>
<proteinExistence type="predicted"/>
<dbReference type="Pfam" id="PF20232">
    <property type="entry name" value="T6SS_FHA_C"/>
    <property type="match status" value="1"/>
</dbReference>
<comment type="caution">
    <text evidence="3">The sequence shown here is derived from an EMBL/GenBank/DDBJ whole genome shotgun (WGS) entry which is preliminary data.</text>
</comment>
<evidence type="ECO:0000313" key="4">
    <source>
        <dbReference type="Proteomes" id="UP001549366"/>
    </source>
</evidence>
<feature type="compositionally biased region" description="Polar residues" evidence="1">
    <location>
        <begin position="132"/>
        <end position="143"/>
    </location>
</feature>
<feature type="region of interest" description="Disordered" evidence="1">
    <location>
        <begin position="132"/>
        <end position="155"/>
    </location>
</feature>
<dbReference type="RefSeq" id="WP_354011644.1">
    <property type="nucleotide sequence ID" value="NZ_JBEWTA010000003.1"/>
</dbReference>
<name>A0ABV2SAQ3_9GAMM</name>
<feature type="region of interest" description="Disordered" evidence="1">
    <location>
        <begin position="181"/>
        <end position="235"/>
    </location>
</feature>
<dbReference type="SUPFAM" id="SSF49879">
    <property type="entry name" value="SMAD/FHA domain"/>
    <property type="match status" value="1"/>
</dbReference>
<dbReference type="InterPro" id="IPR046883">
    <property type="entry name" value="T6SS_FHA_C"/>
</dbReference>
<dbReference type="CDD" id="cd00060">
    <property type="entry name" value="FHA"/>
    <property type="match status" value="1"/>
</dbReference>
<evidence type="ECO:0000313" key="3">
    <source>
        <dbReference type="EMBL" id="MET4754842.1"/>
    </source>
</evidence>
<sequence>MAANLVLEVIDGPAEANMAGHTKTFAKSSGSIGRSDASSWVLPDIERIVSSNHADIHFSGNTYVLIDKSTNGTFLNGSESPIGAGQQVTLNDGDVIVVGHYHIKATLQPVSSSLPDGLGSVDFLDNSDKTTIGSFSADPSATMQEPKDSLDQWFEPGQSDAARDVWGQWDQPMESPLLDASQSVDPLASSATPDPAVSSGVSLDPLDALAGSAGSWDASPQPVSNPSHNSDDWWLSEADNTPAIEQSIAIPSVERAIEPAVEKAIEQTIEPALTPQPVAQPPQPVVHPAPPETSNVAPAPDRQAGTLGERLGLNGNNPELVDQQAAALIQETVSRLMDLLRARSTIKNELRVERTMIETQDNNPLKFSATVDDALGMMFDANRSAFLSPGEAVRDSFDNISDHQVAVMYAMRAAYEYMMEQFDPSRLRTVFERVNGKGLSLNKKAKHWEHYEQWFAGQKKDQEVTYNRLFGDIFADAYEKKLSELSAVRRMP</sequence>
<dbReference type="PROSITE" id="PS50006">
    <property type="entry name" value="FHA_DOMAIN"/>
    <property type="match status" value="1"/>
</dbReference>
<dbReference type="EMBL" id="JBEWTB010000001">
    <property type="protein sequence ID" value="MET4754842.1"/>
    <property type="molecule type" value="Genomic_DNA"/>
</dbReference>
<gene>
    <name evidence="3" type="ORF">V5J35_000034</name>
</gene>
<feature type="compositionally biased region" description="Pro residues" evidence="1">
    <location>
        <begin position="278"/>
        <end position="291"/>
    </location>
</feature>
<dbReference type="InterPro" id="IPR008984">
    <property type="entry name" value="SMAD_FHA_dom_sf"/>
</dbReference>
<dbReference type="Proteomes" id="UP001549366">
    <property type="component" value="Unassembled WGS sequence"/>
</dbReference>
<dbReference type="NCBIfam" id="TIGR03354">
    <property type="entry name" value="VI_FHA"/>
    <property type="match status" value="1"/>
</dbReference>
<dbReference type="SMART" id="SM00240">
    <property type="entry name" value="FHA"/>
    <property type="match status" value="1"/>
</dbReference>
<feature type="region of interest" description="Disordered" evidence="1">
    <location>
        <begin position="278"/>
        <end position="308"/>
    </location>
</feature>
<dbReference type="Pfam" id="PF00498">
    <property type="entry name" value="FHA"/>
    <property type="match status" value="1"/>
</dbReference>
<organism evidence="3 4">
    <name type="scientific">Endozoicomonas lisbonensis</name>
    <dbReference type="NCBI Taxonomy" id="3120522"/>
    <lineage>
        <taxon>Bacteria</taxon>
        <taxon>Pseudomonadati</taxon>
        <taxon>Pseudomonadota</taxon>
        <taxon>Gammaproteobacteria</taxon>
        <taxon>Oceanospirillales</taxon>
        <taxon>Endozoicomonadaceae</taxon>
        <taxon>Endozoicomonas</taxon>
    </lineage>
</organism>
<dbReference type="InterPro" id="IPR000253">
    <property type="entry name" value="FHA_dom"/>
</dbReference>
<feature type="compositionally biased region" description="Polar residues" evidence="1">
    <location>
        <begin position="181"/>
        <end position="192"/>
    </location>
</feature>
<keyword evidence="4" id="KW-1185">Reference proteome</keyword>
<protein>
    <submittedName>
        <fullName evidence="3">Type VI secretion system protein</fullName>
    </submittedName>
</protein>
<evidence type="ECO:0000259" key="2">
    <source>
        <dbReference type="PROSITE" id="PS50006"/>
    </source>
</evidence>
<reference evidence="3 4" key="1">
    <citation type="submission" date="2024-06" db="EMBL/GenBank/DDBJ databases">
        <title>Genomic Encyclopedia of Type Strains, Phase V (KMG-V): Genome sequencing to study the core and pangenomes of soil and plant-associated prokaryotes.</title>
        <authorList>
            <person name="Whitman W."/>
        </authorList>
    </citation>
    <scope>NUCLEOTIDE SEQUENCE [LARGE SCALE GENOMIC DNA]</scope>
    <source>
        <strain evidence="3 4">NE40</strain>
    </source>
</reference>